<dbReference type="RefSeq" id="WP_204720414.1">
    <property type="nucleotide sequence ID" value="NZ_JACSNR010000004.1"/>
</dbReference>
<evidence type="ECO:0000256" key="1">
    <source>
        <dbReference type="ARBA" id="ARBA00023015"/>
    </source>
</evidence>
<proteinExistence type="predicted"/>
<dbReference type="PANTHER" id="PTHR30055:SF234">
    <property type="entry name" value="HTH-TYPE TRANSCRIPTIONAL REGULATOR BETI"/>
    <property type="match status" value="1"/>
</dbReference>
<keyword evidence="1" id="KW-0805">Transcription regulation</keyword>
<dbReference type="EMBL" id="JACSNR010000004">
    <property type="protein sequence ID" value="MBM6923145.1"/>
    <property type="molecule type" value="Genomic_DNA"/>
</dbReference>
<keyword evidence="7" id="KW-1185">Reference proteome</keyword>
<dbReference type="PROSITE" id="PS50977">
    <property type="entry name" value="HTH_TETR_2"/>
    <property type="match status" value="1"/>
</dbReference>
<feature type="DNA-binding region" description="H-T-H motif" evidence="4">
    <location>
        <begin position="27"/>
        <end position="46"/>
    </location>
</feature>
<protein>
    <submittedName>
        <fullName evidence="6">TetR/AcrR family transcriptional regulator</fullName>
    </submittedName>
</protein>
<dbReference type="Gene3D" id="1.10.357.10">
    <property type="entry name" value="Tetracycline Repressor, domain 2"/>
    <property type="match status" value="1"/>
</dbReference>
<dbReference type="InterPro" id="IPR001647">
    <property type="entry name" value="HTH_TetR"/>
</dbReference>
<comment type="caution">
    <text evidence="6">The sequence shown here is derived from an EMBL/GenBank/DDBJ whole genome shotgun (WGS) entry which is preliminary data.</text>
</comment>
<evidence type="ECO:0000313" key="6">
    <source>
        <dbReference type="EMBL" id="MBM6923145.1"/>
    </source>
</evidence>
<name>A0ABS2GKW9_9FIRM</name>
<accession>A0ABS2GKW9</accession>
<dbReference type="InterPro" id="IPR009057">
    <property type="entry name" value="Homeodomain-like_sf"/>
</dbReference>
<sequence length="211" mass="24085">MAKEDKIQQILICAKELFGLYGYDKVSMRDIADRAGISVGNLTYYYGRKERIMLAVLDQINEEVSRPADIPGTLAEVDAMLERFSKIAAQSSCLFRRYSLDEQLGEKMLQCQKNLVRANRGLWAETLRSLERSGQLCGELYSGHYSELITAIQMVYRYWDGYAEMEESIGNRCPQFRQCIWSLLLPNLTEAGRREFFGHILPGFAPGRTAS</sequence>
<dbReference type="Pfam" id="PF00440">
    <property type="entry name" value="TetR_N"/>
    <property type="match status" value="1"/>
</dbReference>
<gene>
    <name evidence="6" type="ORF">H9X81_05500</name>
</gene>
<evidence type="ECO:0000256" key="3">
    <source>
        <dbReference type="ARBA" id="ARBA00023163"/>
    </source>
</evidence>
<evidence type="ECO:0000259" key="5">
    <source>
        <dbReference type="PROSITE" id="PS50977"/>
    </source>
</evidence>
<dbReference type="InterPro" id="IPR025722">
    <property type="entry name" value="TetR"/>
</dbReference>
<dbReference type="Pfam" id="PF13972">
    <property type="entry name" value="TetR"/>
    <property type="match status" value="1"/>
</dbReference>
<dbReference type="Proteomes" id="UP000724149">
    <property type="component" value="Unassembled WGS sequence"/>
</dbReference>
<organism evidence="6 7">
    <name type="scientific">Hydrogenoanaerobacterium saccharovorans</name>
    <dbReference type="NCBI Taxonomy" id="474960"/>
    <lineage>
        <taxon>Bacteria</taxon>
        <taxon>Bacillati</taxon>
        <taxon>Bacillota</taxon>
        <taxon>Clostridia</taxon>
        <taxon>Eubacteriales</taxon>
        <taxon>Oscillospiraceae</taxon>
        <taxon>Hydrogenoanaerobacterium</taxon>
    </lineage>
</organism>
<dbReference type="InterPro" id="IPR050109">
    <property type="entry name" value="HTH-type_TetR-like_transc_reg"/>
</dbReference>
<feature type="domain" description="HTH tetR-type" evidence="5">
    <location>
        <begin position="4"/>
        <end position="64"/>
    </location>
</feature>
<reference evidence="6 7" key="1">
    <citation type="journal article" date="2021" name="Sci. Rep.">
        <title>The distribution of antibiotic resistance genes in chicken gut microbiota commensals.</title>
        <authorList>
            <person name="Juricova H."/>
            <person name="Matiasovicova J."/>
            <person name="Kubasova T."/>
            <person name="Cejkova D."/>
            <person name="Rychlik I."/>
        </authorList>
    </citation>
    <scope>NUCLEOTIDE SEQUENCE [LARGE SCALE GENOMIC DNA]</scope>
    <source>
        <strain evidence="6 7">An564</strain>
    </source>
</reference>
<keyword evidence="3" id="KW-0804">Transcription</keyword>
<evidence type="ECO:0000256" key="4">
    <source>
        <dbReference type="PROSITE-ProRule" id="PRU00335"/>
    </source>
</evidence>
<evidence type="ECO:0000256" key="2">
    <source>
        <dbReference type="ARBA" id="ARBA00023125"/>
    </source>
</evidence>
<dbReference type="SUPFAM" id="SSF46689">
    <property type="entry name" value="Homeodomain-like"/>
    <property type="match status" value="1"/>
</dbReference>
<dbReference type="PANTHER" id="PTHR30055">
    <property type="entry name" value="HTH-TYPE TRANSCRIPTIONAL REGULATOR RUTR"/>
    <property type="match status" value="1"/>
</dbReference>
<keyword evidence="2 4" id="KW-0238">DNA-binding</keyword>
<evidence type="ECO:0000313" key="7">
    <source>
        <dbReference type="Proteomes" id="UP000724149"/>
    </source>
</evidence>
<dbReference type="PRINTS" id="PR00455">
    <property type="entry name" value="HTHTETR"/>
</dbReference>